<reference evidence="1 2" key="1">
    <citation type="journal article" date="2014" name="Agronomy (Basel)">
        <title>A Draft Genome Sequence for Ensete ventricosum, the Drought-Tolerant Tree Against Hunger.</title>
        <authorList>
            <person name="Harrison J."/>
            <person name="Moore K.A."/>
            <person name="Paszkiewicz K."/>
            <person name="Jones T."/>
            <person name="Grant M."/>
            <person name="Ambacheew D."/>
            <person name="Muzemil S."/>
            <person name="Studholme D.J."/>
        </authorList>
    </citation>
    <scope>NUCLEOTIDE SEQUENCE [LARGE SCALE GENOMIC DNA]</scope>
</reference>
<accession>A0A427A9K8</accession>
<proteinExistence type="predicted"/>
<protein>
    <submittedName>
        <fullName evidence="1">Uncharacterized protein</fullName>
    </submittedName>
</protein>
<dbReference type="Proteomes" id="UP000287651">
    <property type="component" value="Unassembled WGS sequence"/>
</dbReference>
<dbReference type="AlphaFoldDB" id="A0A427A9K8"/>
<dbReference type="EMBL" id="AMZH03003255">
    <property type="protein sequence ID" value="RRT72906.1"/>
    <property type="molecule type" value="Genomic_DNA"/>
</dbReference>
<gene>
    <name evidence="1" type="ORF">B296_00033997</name>
</gene>
<comment type="caution">
    <text evidence="1">The sequence shown here is derived from an EMBL/GenBank/DDBJ whole genome shotgun (WGS) entry which is preliminary data.</text>
</comment>
<evidence type="ECO:0000313" key="1">
    <source>
        <dbReference type="EMBL" id="RRT72906.1"/>
    </source>
</evidence>
<evidence type="ECO:0000313" key="2">
    <source>
        <dbReference type="Proteomes" id="UP000287651"/>
    </source>
</evidence>
<name>A0A427A9K8_ENSVE</name>
<sequence>MGPTRKVPVALTSYGPGGVSLWVRGLPPIRTRVVICYAIFRLVVDVACVLLSRLLRFCSIDILRWACSSGIRCFRVSNPSDL</sequence>
<organism evidence="1 2">
    <name type="scientific">Ensete ventricosum</name>
    <name type="common">Abyssinian banana</name>
    <name type="synonym">Musa ensete</name>
    <dbReference type="NCBI Taxonomy" id="4639"/>
    <lineage>
        <taxon>Eukaryota</taxon>
        <taxon>Viridiplantae</taxon>
        <taxon>Streptophyta</taxon>
        <taxon>Embryophyta</taxon>
        <taxon>Tracheophyta</taxon>
        <taxon>Spermatophyta</taxon>
        <taxon>Magnoliopsida</taxon>
        <taxon>Liliopsida</taxon>
        <taxon>Zingiberales</taxon>
        <taxon>Musaceae</taxon>
        <taxon>Ensete</taxon>
    </lineage>
</organism>